<accession>A0ACB7HUX4</accession>
<protein>
    <submittedName>
        <fullName evidence="1">Uncharacterized protein</fullName>
    </submittedName>
</protein>
<comment type="caution">
    <text evidence="1">The sequence shown here is derived from an EMBL/GenBank/DDBJ whole genome shotgun (WGS) entry which is preliminary data.</text>
</comment>
<dbReference type="EMBL" id="CM004390">
    <property type="protein sequence ID" value="KAG8656612.1"/>
    <property type="molecule type" value="Genomic_DNA"/>
</dbReference>
<organism evidence="1 2">
    <name type="scientific">Manihot esculenta</name>
    <name type="common">Cassava</name>
    <name type="synonym">Jatropha manihot</name>
    <dbReference type="NCBI Taxonomy" id="3983"/>
    <lineage>
        <taxon>Eukaryota</taxon>
        <taxon>Viridiplantae</taxon>
        <taxon>Streptophyta</taxon>
        <taxon>Embryophyta</taxon>
        <taxon>Tracheophyta</taxon>
        <taxon>Spermatophyta</taxon>
        <taxon>Magnoliopsida</taxon>
        <taxon>eudicotyledons</taxon>
        <taxon>Gunneridae</taxon>
        <taxon>Pentapetalae</taxon>
        <taxon>rosids</taxon>
        <taxon>fabids</taxon>
        <taxon>Malpighiales</taxon>
        <taxon>Euphorbiaceae</taxon>
        <taxon>Crotonoideae</taxon>
        <taxon>Manihoteae</taxon>
        <taxon>Manihot</taxon>
    </lineage>
</organism>
<evidence type="ECO:0000313" key="1">
    <source>
        <dbReference type="EMBL" id="KAG8656612.1"/>
    </source>
</evidence>
<sequence>MIKSKKLMKIVRRWQKSATRAGKRFVLSDRNSRRKRHIYWLRKAIRYLRSDNDHYQHDKKNVLPVVGITNLLDLVQLIVSWKEHTVGKPTAEGSITL</sequence>
<name>A0ACB7HUX4_MANES</name>
<gene>
    <name evidence="1" type="ORF">MANES_04G155750v8</name>
</gene>
<evidence type="ECO:0000313" key="2">
    <source>
        <dbReference type="Proteomes" id="UP000091857"/>
    </source>
</evidence>
<keyword evidence="2" id="KW-1185">Reference proteome</keyword>
<proteinExistence type="predicted"/>
<reference evidence="2" key="1">
    <citation type="journal article" date="2016" name="Nat. Biotechnol.">
        <title>Sequencing wild and cultivated cassava and related species reveals extensive interspecific hybridization and genetic diversity.</title>
        <authorList>
            <person name="Bredeson J.V."/>
            <person name="Lyons J.B."/>
            <person name="Prochnik S.E."/>
            <person name="Wu G.A."/>
            <person name="Ha C.M."/>
            <person name="Edsinger-Gonzales E."/>
            <person name="Grimwood J."/>
            <person name="Schmutz J."/>
            <person name="Rabbi I.Y."/>
            <person name="Egesi C."/>
            <person name="Nauluvula P."/>
            <person name="Lebot V."/>
            <person name="Ndunguru J."/>
            <person name="Mkamilo G."/>
            <person name="Bart R.S."/>
            <person name="Setter T.L."/>
            <person name="Gleadow R.M."/>
            <person name="Kulakow P."/>
            <person name="Ferguson M.E."/>
            <person name="Rounsley S."/>
            <person name="Rokhsar D.S."/>
        </authorList>
    </citation>
    <scope>NUCLEOTIDE SEQUENCE [LARGE SCALE GENOMIC DNA]</scope>
    <source>
        <strain evidence="2">cv. AM560-2</strain>
    </source>
</reference>
<dbReference type="Proteomes" id="UP000091857">
    <property type="component" value="Chromosome 4"/>
</dbReference>